<feature type="binding site" evidence="5">
    <location>
        <position position="327"/>
    </location>
    <ligand>
        <name>ATP</name>
        <dbReference type="ChEBI" id="CHEBI:30616"/>
    </ligand>
</feature>
<evidence type="ECO:0000256" key="5">
    <source>
        <dbReference type="PROSITE-ProRule" id="PRU10141"/>
    </source>
</evidence>
<keyword evidence="8" id="KW-1185">Reference proteome</keyword>
<name>W0RJD3_9BACT</name>
<dbReference type="PROSITE" id="PS00107">
    <property type="entry name" value="PROTEIN_KINASE_ATP"/>
    <property type="match status" value="1"/>
</dbReference>
<dbReference type="CDD" id="cd14014">
    <property type="entry name" value="STKc_PknB_like"/>
    <property type="match status" value="1"/>
</dbReference>
<dbReference type="Gene3D" id="3.30.200.20">
    <property type="entry name" value="Phosphorylase Kinase, domain 1"/>
    <property type="match status" value="1"/>
</dbReference>
<dbReference type="GO" id="GO:0005524">
    <property type="term" value="F:ATP binding"/>
    <property type="evidence" value="ECO:0007669"/>
    <property type="project" value="UniProtKB-UniRule"/>
</dbReference>
<dbReference type="PANTHER" id="PTHR43289">
    <property type="entry name" value="MITOGEN-ACTIVATED PROTEIN KINASE KINASE KINASE 20-RELATED"/>
    <property type="match status" value="1"/>
</dbReference>
<protein>
    <submittedName>
        <fullName evidence="7">Protein kinase</fullName>
    </submittedName>
</protein>
<dbReference type="EMBL" id="CP007128">
    <property type="protein sequence ID" value="AHG90445.1"/>
    <property type="molecule type" value="Genomic_DNA"/>
</dbReference>
<dbReference type="InterPro" id="IPR008271">
    <property type="entry name" value="Ser/Thr_kinase_AS"/>
</dbReference>
<evidence type="ECO:0000256" key="4">
    <source>
        <dbReference type="ARBA" id="ARBA00022840"/>
    </source>
</evidence>
<evidence type="ECO:0000259" key="6">
    <source>
        <dbReference type="PROSITE" id="PS50011"/>
    </source>
</evidence>
<dbReference type="KEGG" id="gba:J421_2908"/>
<dbReference type="PANTHER" id="PTHR43289:SF6">
    <property type="entry name" value="SERINE_THREONINE-PROTEIN KINASE NEKL-3"/>
    <property type="match status" value="1"/>
</dbReference>
<evidence type="ECO:0000256" key="3">
    <source>
        <dbReference type="ARBA" id="ARBA00022777"/>
    </source>
</evidence>
<dbReference type="RefSeq" id="WP_025411913.1">
    <property type="nucleotide sequence ID" value="NZ_CP007128.1"/>
</dbReference>
<dbReference type="OrthoDB" id="9762169at2"/>
<proteinExistence type="predicted"/>
<dbReference type="Pfam" id="PF00069">
    <property type="entry name" value="Pkinase"/>
    <property type="match status" value="1"/>
</dbReference>
<feature type="domain" description="Protein kinase" evidence="6">
    <location>
        <begin position="298"/>
        <end position="546"/>
    </location>
</feature>
<dbReference type="InParanoid" id="W0RJD3"/>
<dbReference type="AlphaFoldDB" id="W0RJD3"/>
<dbReference type="Gene3D" id="1.10.510.10">
    <property type="entry name" value="Transferase(Phosphotransferase) domain 1"/>
    <property type="match status" value="2"/>
</dbReference>
<dbReference type="HOGENOM" id="CLU_480425_0_0_0"/>
<dbReference type="InterPro" id="IPR000719">
    <property type="entry name" value="Prot_kinase_dom"/>
</dbReference>
<dbReference type="GO" id="GO:0004674">
    <property type="term" value="F:protein serine/threonine kinase activity"/>
    <property type="evidence" value="ECO:0007669"/>
    <property type="project" value="TreeGrafter"/>
</dbReference>
<evidence type="ECO:0000313" key="8">
    <source>
        <dbReference type="Proteomes" id="UP000019151"/>
    </source>
</evidence>
<dbReference type="InterPro" id="IPR011009">
    <property type="entry name" value="Kinase-like_dom_sf"/>
</dbReference>
<sequence>MSPTPLPAVTLPAHLAQWQLPPGWSWGVDFVEEEHRHFQEVIDALGRSLSLVTAPNPAHEHWLWTEARELAHRNHPAIPTTYHYWTQHRDSRRGPGYLRRWIAGETLTARVRRQGVQDVPSVLRLLREAGAVTAYLHDGGTVHGALSGRTTWLTPSGRLWLLGWQWAVRREQIPRELAPDPELCPPAPEWPPGAWEPTTYSDQWQLGAMAFLALTGEVPPIEDPPPIALVRPDCPASAAAVIDRSLHPDPRERHPSVVAMVRALDRGVSLRPAILVGDGDAPEDSLEARLRWATGDDYEILSPLGSGTFGSVWRVRDLSLGREVALKMLHPHIARDSGAVARFRREAQLAAQLAHPAIVPIYDFDTRGAVSWYTMELAEGGSVADLVRRSGARKLAELAPQVEAALEGLAAAHAIGVIHRDLKPENVLIDRYRRWRLADFGIANALGEDSVGSSGTPAFAPPEQLLGEPQGPAADCFALAAIVYYALTAQPPFGEAGGPAVLARQLEGRVDLDGFEPAVADWLRRGLAADAEARFSDATEMQNAWRAVVDEVSRASARRGLLSRIFA</sequence>
<evidence type="ECO:0000313" key="7">
    <source>
        <dbReference type="EMBL" id="AHG90445.1"/>
    </source>
</evidence>
<dbReference type="eggNOG" id="COG0515">
    <property type="taxonomic scope" value="Bacteria"/>
</dbReference>
<keyword evidence="2 5" id="KW-0547">Nucleotide-binding</keyword>
<dbReference type="Proteomes" id="UP000019151">
    <property type="component" value="Chromosome"/>
</dbReference>
<gene>
    <name evidence="7" type="ORF">J421_2908</name>
</gene>
<dbReference type="STRING" id="861299.J421_2908"/>
<reference evidence="7 8" key="1">
    <citation type="journal article" date="2014" name="Genome Announc.">
        <title>Genome Sequence and Methylome of Soil Bacterium Gemmatirosa kalamazoonensis KBS708T, a Member of the Rarely Cultivated Gemmatimonadetes Phylum.</title>
        <authorList>
            <person name="Debruyn J.M."/>
            <person name="Radosevich M."/>
            <person name="Wommack K.E."/>
            <person name="Polson S.W."/>
            <person name="Hauser L.J."/>
            <person name="Fawaz M.N."/>
            <person name="Korlach J."/>
            <person name="Tsai Y.C."/>
        </authorList>
    </citation>
    <scope>NUCLEOTIDE SEQUENCE [LARGE SCALE GENOMIC DNA]</scope>
    <source>
        <strain evidence="7 8">KBS708</strain>
    </source>
</reference>
<keyword evidence="1" id="KW-0808">Transferase</keyword>
<dbReference type="InterPro" id="IPR017441">
    <property type="entry name" value="Protein_kinase_ATP_BS"/>
</dbReference>
<dbReference type="PROSITE" id="PS50011">
    <property type="entry name" value="PROTEIN_KINASE_DOM"/>
    <property type="match status" value="1"/>
</dbReference>
<dbReference type="SUPFAM" id="SSF56112">
    <property type="entry name" value="Protein kinase-like (PK-like)"/>
    <property type="match status" value="2"/>
</dbReference>
<keyword evidence="3 7" id="KW-0418">Kinase</keyword>
<dbReference type="PROSITE" id="PS00108">
    <property type="entry name" value="PROTEIN_KINASE_ST"/>
    <property type="match status" value="1"/>
</dbReference>
<dbReference type="SMART" id="SM00220">
    <property type="entry name" value="S_TKc"/>
    <property type="match status" value="1"/>
</dbReference>
<evidence type="ECO:0000256" key="2">
    <source>
        <dbReference type="ARBA" id="ARBA00022741"/>
    </source>
</evidence>
<organism evidence="7 8">
    <name type="scientific">Gemmatirosa kalamazoonensis</name>
    <dbReference type="NCBI Taxonomy" id="861299"/>
    <lineage>
        <taxon>Bacteria</taxon>
        <taxon>Pseudomonadati</taxon>
        <taxon>Gemmatimonadota</taxon>
        <taxon>Gemmatimonadia</taxon>
        <taxon>Gemmatimonadales</taxon>
        <taxon>Gemmatimonadaceae</taxon>
        <taxon>Gemmatirosa</taxon>
    </lineage>
</organism>
<accession>W0RJD3</accession>
<keyword evidence="4 5" id="KW-0067">ATP-binding</keyword>
<evidence type="ECO:0000256" key="1">
    <source>
        <dbReference type="ARBA" id="ARBA00022679"/>
    </source>
</evidence>